<keyword evidence="2" id="KW-1185">Reference proteome</keyword>
<dbReference type="RefSeq" id="WP_040693417.1">
    <property type="nucleotide sequence ID" value="NZ_CP109149.1"/>
</dbReference>
<reference evidence="1" key="1">
    <citation type="submission" date="2022-10" db="EMBL/GenBank/DDBJ databases">
        <title>The complete genomes of actinobacterial strains from the NBC collection.</title>
        <authorList>
            <person name="Joergensen T.S."/>
            <person name="Alvarez Arevalo M."/>
            <person name="Sterndorff E.B."/>
            <person name="Faurdal D."/>
            <person name="Vuksanovic O."/>
            <person name="Mourched A.-S."/>
            <person name="Charusanti P."/>
            <person name="Shaw S."/>
            <person name="Blin K."/>
            <person name="Weber T."/>
        </authorList>
    </citation>
    <scope>NUCLEOTIDE SEQUENCE</scope>
    <source>
        <strain evidence="1">NBC_01482</strain>
    </source>
</reference>
<dbReference type="EMBL" id="CP109441">
    <property type="protein sequence ID" value="WUV48129.1"/>
    <property type="molecule type" value="Genomic_DNA"/>
</dbReference>
<gene>
    <name evidence="1" type="ORF">OG563_07985</name>
</gene>
<name>A0ABZ1YY15_9NOCA</name>
<accession>A0ABZ1YY15</accession>
<protein>
    <submittedName>
        <fullName evidence="1">Uncharacterized protein</fullName>
    </submittedName>
</protein>
<dbReference type="Proteomes" id="UP001432062">
    <property type="component" value="Chromosome"/>
</dbReference>
<evidence type="ECO:0000313" key="1">
    <source>
        <dbReference type="EMBL" id="WUV48129.1"/>
    </source>
</evidence>
<sequence length="61" mass="6890">MQTSLDRRDLWSTQHRDCSAEPMDLDLDLARFICSTHAGHGPDCHQYLAASAYCFACVEDN</sequence>
<organism evidence="1 2">
    <name type="scientific">Nocardia vinacea</name>
    <dbReference type="NCBI Taxonomy" id="96468"/>
    <lineage>
        <taxon>Bacteria</taxon>
        <taxon>Bacillati</taxon>
        <taxon>Actinomycetota</taxon>
        <taxon>Actinomycetes</taxon>
        <taxon>Mycobacteriales</taxon>
        <taxon>Nocardiaceae</taxon>
        <taxon>Nocardia</taxon>
    </lineage>
</organism>
<proteinExistence type="predicted"/>
<evidence type="ECO:0000313" key="2">
    <source>
        <dbReference type="Proteomes" id="UP001432062"/>
    </source>
</evidence>